<dbReference type="InterPro" id="IPR009057">
    <property type="entry name" value="Homeodomain-like_sf"/>
</dbReference>
<dbReference type="EMBL" id="FOHT01000005">
    <property type="protein sequence ID" value="SET03346.1"/>
    <property type="molecule type" value="Genomic_DNA"/>
</dbReference>
<sequence length="69" mass="8589">MITNYQRSISLDEVAQYIGMNRSSFCSFYKREKGKTFFYRPERVPCRLFVYDVARNKHTDFRYLFRRWV</sequence>
<evidence type="ECO:0000313" key="2">
    <source>
        <dbReference type="Proteomes" id="UP000181981"/>
    </source>
</evidence>
<accession>A0A1I0BB27</accession>
<evidence type="ECO:0000313" key="1">
    <source>
        <dbReference type="EMBL" id="SET03346.1"/>
    </source>
</evidence>
<evidence type="ECO:0008006" key="3">
    <source>
        <dbReference type="Google" id="ProtNLM"/>
    </source>
</evidence>
<dbReference type="Gene3D" id="1.10.10.60">
    <property type="entry name" value="Homeodomain-like"/>
    <property type="match status" value="1"/>
</dbReference>
<dbReference type="AlphaFoldDB" id="A0A1I0BB27"/>
<organism evidence="1 2">
    <name type="scientific">Draconibacterium orientale</name>
    <dbReference type="NCBI Taxonomy" id="1168034"/>
    <lineage>
        <taxon>Bacteria</taxon>
        <taxon>Pseudomonadati</taxon>
        <taxon>Bacteroidota</taxon>
        <taxon>Bacteroidia</taxon>
        <taxon>Marinilabiliales</taxon>
        <taxon>Prolixibacteraceae</taxon>
        <taxon>Draconibacterium</taxon>
    </lineage>
</organism>
<gene>
    <name evidence="1" type="ORF">SAMN05444285_10520</name>
</gene>
<proteinExistence type="predicted"/>
<name>A0A1I0BB27_9BACT</name>
<dbReference type="Proteomes" id="UP000181981">
    <property type="component" value="Unassembled WGS sequence"/>
</dbReference>
<dbReference type="SUPFAM" id="SSF46689">
    <property type="entry name" value="Homeodomain-like"/>
    <property type="match status" value="1"/>
</dbReference>
<reference evidence="1 2" key="1">
    <citation type="submission" date="2016-10" db="EMBL/GenBank/DDBJ databases">
        <authorList>
            <person name="de Groot N.N."/>
        </authorList>
    </citation>
    <scope>NUCLEOTIDE SEQUENCE [LARGE SCALE GENOMIC DNA]</scope>
    <source>
        <strain evidence="1 2">DSM 25947</strain>
    </source>
</reference>
<protein>
    <recommendedName>
        <fullName evidence="3">Helix-turn-helix domain-containing protein</fullName>
    </recommendedName>
</protein>